<dbReference type="PANTHER" id="PTHR47964">
    <property type="entry name" value="ATP-DEPENDENT DNA HELICASE HOMOLOG RECG, CHLOROPLASTIC"/>
    <property type="match status" value="1"/>
</dbReference>
<evidence type="ECO:0000256" key="9">
    <source>
        <dbReference type="ARBA" id="ARBA00023172"/>
    </source>
</evidence>
<keyword evidence="10 15" id="KW-0234">DNA repair</keyword>
<dbReference type="PROSITE" id="PS51192">
    <property type="entry name" value="HELICASE_ATP_BIND_1"/>
    <property type="match status" value="1"/>
</dbReference>
<feature type="domain" description="Helicase C-terminal" evidence="17">
    <location>
        <begin position="556"/>
        <end position="698"/>
    </location>
</feature>
<evidence type="ECO:0000256" key="14">
    <source>
        <dbReference type="ARBA" id="ARBA00048988"/>
    </source>
</evidence>
<dbReference type="Pfam" id="PF00271">
    <property type="entry name" value="Helicase_C"/>
    <property type="match status" value="1"/>
</dbReference>
<evidence type="ECO:0000256" key="5">
    <source>
        <dbReference type="ARBA" id="ARBA00022801"/>
    </source>
</evidence>
<evidence type="ECO:0000256" key="7">
    <source>
        <dbReference type="ARBA" id="ARBA00022840"/>
    </source>
</evidence>
<sequence>MDDLSLSVEKLRNVGPRNISKLNKLGIKTVKDLLRHFPVRYEDYTEIIPINQAEPGQKVNIQGEVMQISSRRIFPRRMSVTNAIVSDSSGAIKVVWFNQPYIENQLIEGTLVSLAGKVSLNKHGVYLSSPVYEKISSSFDSIHSPQSEIQNSGLKHTSGLVPIYSETEGVTSKYLRFLIKPLIGNLELEDPLPSSMLSKYNFPDILKAMASIHFPSDLQSAEIAKERFAFEDLLLFQIKALVERRRVNQLKSVSVPFNQELVQEFITQLPFELTTDQKIATWEILKDIQKNYPMNRLLEGDVGSGKTVVALITAYQIAHSGHQTVFMAPTEVLARQHYKTVTSLFSAKGGPQPEADQPLAGAKNSGGKFIHTALLTGSEAKLDNQLITKKTLKEKIASGQVQIIIGTHAIISAKGGPASSGQNSISFDKLALVVIDEQHRFGIHQRKALLNNSELQITNSESENTQSEIRNTLIPHLLSMTATPIPRTLALTIYGDLDISLIKEKPKNRQKIITKIIGPKERKEAYQFVRSEVKKGRQVFVVCPRIEISDPKKEIKVDDKRLKMNILWQEVKAVEEEYRKLSEEVFPDLKVVMLHGKLKPKDKNEIMDKFKNGEYDIVVSTSVIEVGVDIPNASIMMIESAERFGLAQLHQFRGRVGRDIHQSYCLLLSSTTEKSVNQRLKALVECDDGFDLAEKDMKIRGPGEFFGVKQSGLPDLAMASLANVDLIKKARAEARLLLKEDPSLKNYPLLKERLDSFQRLTHFE</sequence>
<evidence type="ECO:0000256" key="11">
    <source>
        <dbReference type="ARBA" id="ARBA00023235"/>
    </source>
</evidence>
<dbReference type="GO" id="GO:0006310">
    <property type="term" value="P:DNA recombination"/>
    <property type="evidence" value="ECO:0007669"/>
    <property type="project" value="UniProtKB-UniRule"/>
</dbReference>
<comment type="catalytic activity">
    <reaction evidence="14 15">
        <text>ATP + H2O = ADP + phosphate + H(+)</text>
        <dbReference type="Rhea" id="RHEA:13065"/>
        <dbReference type="ChEBI" id="CHEBI:15377"/>
        <dbReference type="ChEBI" id="CHEBI:15378"/>
        <dbReference type="ChEBI" id="CHEBI:30616"/>
        <dbReference type="ChEBI" id="CHEBI:43474"/>
        <dbReference type="ChEBI" id="CHEBI:456216"/>
        <dbReference type="EC" id="5.6.2.4"/>
    </reaction>
</comment>
<keyword evidence="3 15" id="KW-0547">Nucleotide-binding</keyword>
<dbReference type="PROSITE" id="PS51194">
    <property type="entry name" value="HELICASE_CTER"/>
    <property type="match status" value="1"/>
</dbReference>
<dbReference type="EMBL" id="MGJO01000066">
    <property type="protein sequence ID" value="OGN07701.1"/>
    <property type="molecule type" value="Genomic_DNA"/>
</dbReference>
<dbReference type="GO" id="GO:0016887">
    <property type="term" value="F:ATP hydrolysis activity"/>
    <property type="evidence" value="ECO:0007669"/>
    <property type="project" value="RHEA"/>
</dbReference>
<protein>
    <recommendedName>
        <fullName evidence="2 15">ATP-dependent DNA helicase RecG</fullName>
        <ecNumber evidence="13 15">5.6.2.4</ecNumber>
    </recommendedName>
</protein>
<comment type="function">
    <text evidence="15">Plays a critical role in recombination and DNA repair. Helps process Holliday junction intermediates to mature products by catalyzing branch migration. Has replication fork regression activity, unwinds stalled or blocked replication forks to make a HJ that can be resolved. Has a DNA unwinding activity characteristic of a DNA helicase with 3'-5' polarity.</text>
</comment>
<organism evidence="18 19">
    <name type="scientific">Candidatus Yanofskybacteria bacterium RIFCSPHIGHO2_02_FULL_39_10</name>
    <dbReference type="NCBI Taxonomy" id="1802674"/>
    <lineage>
        <taxon>Bacteria</taxon>
        <taxon>Candidatus Yanofskyibacteriota</taxon>
    </lineage>
</organism>
<dbReference type="SMART" id="SM00490">
    <property type="entry name" value="HELICc"/>
    <property type="match status" value="1"/>
</dbReference>
<dbReference type="SMART" id="SM00487">
    <property type="entry name" value="DEXDc"/>
    <property type="match status" value="1"/>
</dbReference>
<dbReference type="NCBIfam" id="NF008165">
    <property type="entry name" value="PRK10917.1-3"/>
    <property type="match status" value="1"/>
</dbReference>
<keyword evidence="4 15" id="KW-0227">DNA damage</keyword>
<dbReference type="InterPro" id="IPR045562">
    <property type="entry name" value="RecG_dom3_C"/>
</dbReference>
<dbReference type="NCBIfam" id="NF008168">
    <property type="entry name" value="PRK10917.2-2"/>
    <property type="match status" value="1"/>
</dbReference>
<keyword evidence="5 15" id="KW-0378">Hydrolase</keyword>
<accession>A0A1F8F3J0</accession>
<dbReference type="GO" id="GO:0006281">
    <property type="term" value="P:DNA repair"/>
    <property type="evidence" value="ECO:0007669"/>
    <property type="project" value="UniProtKB-UniRule"/>
</dbReference>
<dbReference type="CDD" id="cd04488">
    <property type="entry name" value="RecG_wedge_OBF"/>
    <property type="match status" value="1"/>
</dbReference>
<dbReference type="InterPro" id="IPR004609">
    <property type="entry name" value="ATP-dep_DNA_helicase_RecG"/>
</dbReference>
<evidence type="ECO:0000256" key="2">
    <source>
        <dbReference type="ARBA" id="ARBA00017846"/>
    </source>
</evidence>
<evidence type="ECO:0000256" key="6">
    <source>
        <dbReference type="ARBA" id="ARBA00022806"/>
    </source>
</evidence>
<dbReference type="InterPro" id="IPR014001">
    <property type="entry name" value="Helicase_ATP-bd"/>
</dbReference>
<keyword evidence="7 15" id="KW-0067">ATP-binding</keyword>
<comment type="catalytic activity">
    <reaction evidence="12 15">
        <text>Couples ATP hydrolysis with the unwinding of duplex DNA by translocating in the 3'-5' direction.</text>
        <dbReference type="EC" id="5.6.2.4"/>
    </reaction>
</comment>
<evidence type="ECO:0000259" key="16">
    <source>
        <dbReference type="PROSITE" id="PS51192"/>
    </source>
</evidence>
<feature type="domain" description="Helicase ATP-binding" evidence="16">
    <location>
        <begin position="287"/>
        <end position="502"/>
    </location>
</feature>
<dbReference type="InterPro" id="IPR012340">
    <property type="entry name" value="NA-bd_OB-fold"/>
</dbReference>
<comment type="similarity">
    <text evidence="1 15">Belongs to the helicase family. RecG subfamily.</text>
</comment>
<dbReference type="GO" id="GO:0043138">
    <property type="term" value="F:3'-5' DNA helicase activity"/>
    <property type="evidence" value="ECO:0007669"/>
    <property type="project" value="UniProtKB-EC"/>
</dbReference>
<proteinExistence type="inferred from homology"/>
<keyword evidence="11" id="KW-0413">Isomerase</keyword>
<dbReference type="PANTHER" id="PTHR47964:SF1">
    <property type="entry name" value="ATP-DEPENDENT DNA HELICASE HOMOLOG RECG, CHLOROPLASTIC"/>
    <property type="match status" value="1"/>
</dbReference>
<evidence type="ECO:0000256" key="15">
    <source>
        <dbReference type="RuleBase" id="RU363016"/>
    </source>
</evidence>
<dbReference type="SUPFAM" id="SSF52540">
    <property type="entry name" value="P-loop containing nucleoside triphosphate hydrolases"/>
    <property type="match status" value="2"/>
</dbReference>
<keyword evidence="8" id="KW-0238">DNA-binding</keyword>
<dbReference type="SUPFAM" id="SSF50249">
    <property type="entry name" value="Nucleic acid-binding proteins"/>
    <property type="match status" value="1"/>
</dbReference>
<dbReference type="Pfam" id="PF00270">
    <property type="entry name" value="DEAD"/>
    <property type="match status" value="1"/>
</dbReference>
<dbReference type="GO" id="GO:0003677">
    <property type="term" value="F:DNA binding"/>
    <property type="evidence" value="ECO:0007669"/>
    <property type="project" value="UniProtKB-KW"/>
</dbReference>
<dbReference type="InterPro" id="IPR011545">
    <property type="entry name" value="DEAD/DEAH_box_helicase_dom"/>
</dbReference>
<dbReference type="GO" id="GO:0005524">
    <property type="term" value="F:ATP binding"/>
    <property type="evidence" value="ECO:0007669"/>
    <property type="project" value="UniProtKB-KW"/>
</dbReference>
<dbReference type="EC" id="5.6.2.4" evidence="13 15"/>
<dbReference type="Gene3D" id="3.40.50.300">
    <property type="entry name" value="P-loop containing nucleotide triphosphate hydrolases"/>
    <property type="match status" value="2"/>
</dbReference>
<reference evidence="18 19" key="1">
    <citation type="journal article" date="2016" name="Nat. Commun.">
        <title>Thousands of microbial genomes shed light on interconnected biogeochemical processes in an aquifer system.</title>
        <authorList>
            <person name="Anantharaman K."/>
            <person name="Brown C.T."/>
            <person name="Hug L.A."/>
            <person name="Sharon I."/>
            <person name="Castelle C.J."/>
            <person name="Probst A.J."/>
            <person name="Thomas B.C."/>
            <person name="Singh A."/>
            <person name="Wilkins M.J."/>
            <person name="Karaoz U."/>
            <person name="Brodie E.L."/>
            <person name="Williams K.H."/>
            <person name="Hubbard S.S."/>
            <person name="Banfield J.F."/>
        </authorList>
    </citation>
    <scope>NUCLEOTIDE SEQUENCE [LARGE SCALE GENOMIC DNA]</scope>
</reference>
<evidence type="ECO:0000256" key="12">
    <source>
        <dbReference type="ARBA" id="ARBA00034617"/>
    </source>
</evidence>
<dbReference type="Pfam" id="PF19833">
    <property type="entry name" value="RecG_dom3_C"/>
    <property type="match status" value="1"/>
</dbReference>
<dbReference type="InterPro" id="IPR047112">
    <property type="entry name" value="RecG/Mfd"/>
</dbReference>
<evidence type="ECO:0000256" key="8">
    <source>
        <dbReference type="ARBA" id="ARBA00023125"/>
    </source>
</evidence>
<evidence type="ECO:0000256" key="1">
    <source>
        <dbReference type="ARBA" id="ARBA00007504"/>
    </source>
</evidence>
<evidence type="ECO:0000256" key="3">
    <source>
        <dbReference type="ARBA" id="ARBA00022741"/>
    </source>
</evidence>
<name>A0A1F8F3J0_9BACT</name>
<evidence type="ECO:0000313" key="18">
    <source>
        <dbReference type="EMBL" id="OGN07701.1"/>
    </source>
</evidence>
<evidence type="ECO:0000256" key="13">
    <source>
        <dbReference type="ARBA" id="ARBA00034808"/>
    </source>
</evidence>
<dbReference type="InterPro" id="IPR001650">
    <property type="entry name" value="Helicase_C-like"/>
</dbReference>
<keyword evidence="9 15" id="KW-0233">DNA recombination</keyword>
<evidence type="ECO:0000256" key="10">
    <source>
        <dbReference type="ARBA" id="ARBA00023204"/>
    </source>
</evidence>
<keyword evidence="6 15" id="KW-0347">Helicase</keyword>
<dbReference type="NCBIfam" id="TIGR00643">
    <property type="entry name" value="recG"/>
    <property type="match status" value="1"/>
</dbReference>
<dbReference type="Gene3D" id="2.40.50.140">
    <property type="entry name" value="Nucleic acid-binding proteins"/>
    <property type="match status" value="1"/>
</dbReference>
<evidence type="ECO:0000313" key="19">
    <source>
        <dbReference type="Proteomes" id="UP000178908"/>
    </source>
</evidence>
<evidence type="ECO:0000259" key="17">
    <source>
        <dbReference type="PROSITE" id="PS51194"/>
    </source>
</evidence>
<comment type="caution">
    <text evidence="18">The sequence shown here is derived from an EMBL/GenBank/DDBJ whole genome shotgun (WGS) entry which is preliminary data.</text>
</comment>
<gene>
    <name evidence="18" type="ORF">A3C61_02900</name>
</gene>
<evidence type="ECO:0000256" key="4">
    <source>
        <dbReference type="ARBA" id="ARBA00022763"/>
    </source>
</evidence>
<dbReference type="AlphaFoldDB" id="A0A1F8F3J0"/>
<dbReference type="Pfam" id="PF17191">
    <property type="entry name" value="RecG_wedge"/>
    <property type="match status" value="1"/>
</dbReference>
<dbReference type="Proteomes" id="UP000178908">
    <property type="component" value="Unassembled WGS sequence"/>
</dbReference>
<dbReference type="InterPro" id="IPR027417">
    <property type="entry name" value="P-loop_NTPase"/>
</dbReference>
<dbReference type="InterPro" id="IPR033454">
    <property type="entry name" value="RecG_wedge"/>
</dbReference>